<dbReference type="EMBL" id="MU971343">
    <property type="protein sequence ID" value="KAK9239798.1"/>
    <property type="molecule type" value="Genomic_DNA"/>
</dbReference>
<comment type="caution">
    <text evidence="1">The sequence shown here is derived from an EMBL/GenBank/DDBJ whole genome shotgun (WGS) entry which is preliminary data.</text>
</comment>
<dbReference type="Proteomes" id="UP001433508">
    <property type="component" value="Unassembled WGS sequence"/>
</dbReference>
<organism evidence="1 2">
    <name type="scientific">Lipomyces kononenkoae</name>
    <name type="common">Yeast</name>
    <dbReference type="NCBI Taxonomy" id="34357"/>
    <lineage>
        <taxon>Eukaryota</taxon>
        <taxon>Fungi</taxon>
        <taxon>Dikarya</taxon>
        <taxon>Ascomycota</taxon>
        <taxon>Saccharomycotina</taxon>
        <taxon>Lipomycetes</taxon>
        <taxon>Lipomycetales</taxon>
        <taxon>Lipomycetaceae</taxon>
        <taxon>Lipomyces</taxon>
    </lineage>
</organism>
<reference evidence="2" key="1">
    <citation type="journal article" date="2024" name="Front. Bioeng. Biotechnol.">
        <title>Genome-scale model development and genomic sequencing of the oleaginous clade Lipomyces.</title>
        <authorList>
            <person name="Czajka J.J."/>
            <person name="Han Y."/>
            <person name="Kim J."/>
            <person name="Mondo S.J."/>
            <person name="Hofstad B.A."/>
            <person name="Robles A."/>
            <person name="Haridas S."/>
            <person name="Riley R."/>
            <person name="LaButti K."/>
            <person name="Pangilinan J."/>
            <person name="Andreopoulos W."/>
            <person name="Lipzen A."/>
            <person name="Yan J."/>
            <person name="Wang M."/>
            <person name="Ng V."/>
            <person name="Grigoriev I.V."/>
            <person name="Spatafora J.W."/>
            <person name="Magnuson J.K."/>
            <person name="Baker S.E."/>
            <person name="Pomraning K.R."/>
        </authorList>
    </citation>
    <scope>NUCLEOTIDE SEQUENCE [LARGE SCALE GENOMIC DNA]</scope>
    <source>
        <strain evidence="2">CBS 7786</strain>
    </source>
</reference>
<gene>
    <name evidence="1" type="ORF">V1525DRAFT_396795</name>
</gene>
<sequence length="76" mass="8863">MPIAKSLKKIEQKLKKKSAVHPKARKFKQLNRATLREAKITKRQTDREMARDGQGKLKGAWHVYDTDMSSFKDEVH</sequence>
<proteinExistence type="predicted"/>
<accession>A0ACC3T797</accession>
<evidence type="ECO:0000313" key="1">
    <source>
        <dbReference type="EMBL" id="KAK9239798.1"/>
    </source>
</evidence>
<name>A0ACC3T797_LIPKO</name>
<evidence type="ECO:0000313" key="2">
    <source>
        <dbReference type="Proteomes" id="UP001433508"/>
    </source>
</evidence>
<keyword evidence="2" id="KW-1185">Reference proteome</keyword>
<protein>
    <submittedName>
        <fullName evidence="1">Uncharacterized protein</fullName>
    </submittedName>
</protein>